<sequence length="273" mass="30684">MVDSMQFPTPREHVLRAGDTTIGVIPEICLVSHFQVGPWQVLYRPQETGNVTRWGLPLMIPNFARLKDGIFKEKGTSLPIHGFGRNLPWTVTEESETSLSLQLESSDVTRPQYPYEFTFTSTVAVSEATLTYTLTMENRNDEVMPIAPGFHPYFAIKQEDKKRLKADGPTGFSVDAFQWDTNPPDNPYPFPRQVALQFPNKGTLTIAEVPHSGQYSLHMMQVWSEPVTAPDHAFVCFEPIVTPADGLNRPADRLNIAPHSAHTLILQLTARPR</sequence>
<dbReference type="Proteomes" id="UP000290365">
    <property type="component" value="Chromosome"/>
</dbReference>
<dbReference type="GO" id="GO:0005975">
    <property type="term" value="P:carbohydrate metabolic process"/>
    <property type="evidence" value="ECO:0007669"/>
    <property type="project" value="InterPro"/>
</dbReference>
<reference evidence="1 2" key="1">
    <citation type="submission" date="2019-01" db="EMBL/GenBank/DDBJ databases">
        <title>Ktedonosporobacter rubrisoli SCAWS-G2.</title>
        <authorList>
            <person name="Huang Y."/>
            <person name="Yan B."/>
        </authorList>
    </citation>
    <scope>NUCLEOTIDE SEQUENCE [LARGE SCALE GENOMIC DNA]</scope>
    <source>
        <strain evidence="1 2">SCAWS-G2</strain>
    </source>
</reference>
<proteinExistence type="predicted"/>
<dbReference type="KEGG" id="kbs:EPA93_34850"/>
<organism evidence="1 2">
    <name type="scientific">Ktedonosporobacter rubrisoli</name>
    <dbReference type="NCBI Taxonomy" id="2509675"/>
    <lineage>
        <taxon>Bacteria</taxon>
        <taxon>Bacillati</taxon>
        <taxon>Chloroflexota</taxon>
        <taxon>Ktedonobacteria</taxon>
        <taxon>Ktedonobacterales</taxon>
        <taxon>Ktedonosporobacteraceae</taxon>
        <taxon>Ktedonosporobacter</taxon>
    </lineage>
</organism>
<evidence type="ECO:0000313" key="2">
    <source>
        <dbReference type="Proteomes" id="UP000290365"/>
    </source>
</evidence>
<dbReference type="GO" id="GO:0030246">
    <property type="term" value="F:carbohydrate binding"/>
    <property type="evidence" value="ECO:0007669"/>
    <property type="project" value="InterPro"/>
</dbReference>
<dbReference type="InterPro" id="IPR014718">
    <property type="entry name" value="GH-type_carb-bd"/>
</dbReference>
<dbReference type="PANTHER" id="PTHR11122">
    <property type="entry name" value="APOSPORY-ASSOCIATED PROTEIN C-RELATED"/>
    <property type="match status" value="1"/>
</dbReference>
<dbReference type="PANTHER" id="PTHR11122:SF13">
    <property type="entry name" value="GLUCOSE-6-PHOSPHATE 1-EPIMERASE"/>
    <property type="match status" value="1"/>
</dbReference>
<dbReference type="Gene3D" id="2.70.98.10">
    <property type="match status" value="1"/>
</dbReference>
<protein>
    <recommendedName>
        <fullName evidence="3">Aldose 1-epimerase</fullName>
    </recommendedName>
</protein>
<evidence type="ECO:0000313" key="1">
    <source>
        <dbReference type="EMBL" id="QBD80872.1"/>
    </source>
</evidence>
<dbReference type="SUPFAM" id="SSF74650">
    <property type="entry name" value="Galactose mutarotase-like"/>
    <property type="match status" value="1"/>
</dbReference>
<accession>A0A4P6JZF0</accession>
<dbReference type="EMBL" id="CP035758">
    <property type="protein sequence ID" value="QBD80872.1"/>
    <property type="molecule type" value="Genomic_DNA"/>
</dbReference>
<name>A0A4P6JZF0_KTERU</name>
<dbReference type="GO" id="GO:0016853">
    <property type="term" value="F:isomerase activity"/>
    <property type="evidence" value="ECO:0007669"/>
    <property type="project" value="InterPro"/>
</dbReference>
<dbReference type="InterPro" id="IPR011013">
    <property type="entry name" value="Gal_mutarotase_sf_dom"/>
</dbReference>
<dbReference type="OrthoDB" id="9795355at2"/>
<keyword evidence="2" id="KW-1185">Reference proteome</keyword>
<evidence type="ECO:0008006" key="3">
    <source>
        <dbReference type="Google" id="ProtNLM"/>
    </source>
</evidence>
<dbReference type="AlphaFoldDB" id="A0A4P6JZF0"/>
<dbReference type="RefSeq" id="WP_129891934.1">
    <property type="nucleotide sequence ID" value="NZ_CP035758.1"/>
</dbReference>
<dbReference type="InterPro" id="IPR008183">
    <property type="entry name" value="Aldose_1/G6P_1-epimerase"/>
</dbReference>
<dbReference type="Pfam" id="PF01263">
    <property type="entry name" value="Aldose_epim"/>
    <property type="match status" value="1"/>
</dbReference>
<gene>
    <name evidence="1" type="ORF">EPA93_34850</name>
</gene>